<dbReference type="Gene3D" id="2.40.10.10">
    <property type="entry name" value="Trypsin-like serine proteases"/>
    <property type="match status" value="1"/>
</dbReference>
<dbReference type="InterPro" id="IPR009003">
    <property type="entry name" value="Peptidase_S1_PA"/>
</dbReference>
<keyword evidence="1" id="KW-1185">Reference proteome</keyword>
<sequence>MMTLHNIAMLRLEKRVDFSSTIQPIQLANKFSDSSCSFTALEAHGSLAALTNLVELFKKCVFEM</sequence>
<dbReference type="InterPro" id="IPR043504">
    <property type="entry name" value="Peptidase_S1_PA_chymotrypsin"/>
</dbReference>
<organism evidence="1 2">
    <name type="scientific">Romanomermis culicivorax</name>
    <name type="common">Nematode worm</name>
    <dbReference type="NCBI Taxonomy" id="13658"/>
    <lineage>
        <taxon>Eukaryota</taxon>
        <taxon>Metazoa</taxon>
        <taxon>Ecdysozoa</taxon>
        <taxon>Nematoda</taxon>
        <taxon>Enoplea</taxon>
        <taxon>Dorylaimia</taxon>
        <taxon>Mermithida</taxon>
        <taxon>Mermithoidea</taxon>
        <taxon>Mermithidae</taxon>
        <taxon>Romanomermis</taxon>
    </lineage>
</organism>
<dbReference type="SUPFAM" id="SSF50494">
    <property type="entry name" value="Trypsin-like serine proteases"/>
    <property type="match status" value="1"/>
</dbReference>
<protein>
    <submittedName>
        <fullName evidence="2">Uncharacterized protein</fullName>
    </submittedName>
</protein>
<proteinExistence type="predicted"/>
<dbReference type="WBParaSite" id="nRc.2.0.1.t16593-RA">
    <property type="protein sequence ID" value="nRc.2.0.1.t16593-RA"/>
    <property type="gene ID" value="nRc.2.0.1.g16593"/>
</dbReference>
<name>A0A915IQW9_ROMCU</name>
<accession>A0A915IQW9</accession>
<evidence type="ECO:0000313" key="1">
    <source>
        <dbReference type="Proteomes" id="UP000887565"/>
    </source>
</evidence>
<dbReference type="AlphaFoldDB" id="A0A915IQW9"/>
<evidence type="ECO:0000313" key="2">
    <source>
        <dbReference type="WBParaSite" id="nRc.2.0.1.t16593-RA"/>
    </source>
</evidence>
<reference evidence="2" key="1">
    <citation type="submission" date="2022-11" db="UniProtKB">
        <authorList>
            <consortium name="WormBaseParasite"/>
        </authorList>
    </citation>
    <scope>IDENTIFICATION</scope>
</reference>
<dbReference type="Proteomes" id="UP000887565">
    <property type="component" value="Unplaced"/>
</dbReference>